<keyword evidence="4" id="KW-1185">Reference proteome</keyword>
<evidence type="ECO:0000256" key="1">
    <source>
        <dbReference type="SAM" id="SignalP"/>
    </source>
</evidence>
<feature type="signal peptide" evidence="1">
    <location>
        <begin position="1"/>
        <end position="21"/>
    </location>
</feature>
<dbReference type="NCBIfam" id="TIGR02595">
    <property type="entry name" value="PEP_CTERM"/>
    <property type="match status" value="1"/>
</dbReference>
<keyword evidence="1" id="KW-0732">Signal</keyword>
<evidence type="ECO:0000259" key="2">
    <source>
        <dbReference type="Pfam" id="PF07589"/>
    </source>
</evidence>
<dbReference type="InterPro" id="IPR013424">
    <property type="entry name" value="Ice-binding_C"/>
</dbReference>
<sequence>MTVKQSLLGFAVLAASSTALAVPVTTNYTAGTAYTTTGLSSFSTGANDMEGLSITAQFSNGTTDTAALNGSGSANGAGWSVSFSGATTFNQPWTVNASNTSGSLIEQLIFSGSSGDTVFDVLGGGEYTPGSANGRAIDNASYSGSTVSDVVATYTNQVSLNGTFFGDLYETLILSFNQGLASNDSFSFVTDTDNSAIEGDIRVDVPEPGTLALLGLGLVGLTAARKRSA</sequence>
<gene>
    <name evidence="3" type="ORF">RYS15_20295</name>
</gene>
<accession>A0ABU3W3D7</accession>
<dbReference type="RefSeq" id="WP_248168309.1">
    <property type="nucleotide sequence ID" value="NZ_BAABBC010000019.1"/>
</dbReference>
<comment type="caution">
    <text evidence="3">The sequence shown here is derived from an EMBL/GenBank/DDBJ whole genome shotgun (WGS) entry which is preliminary data.</text>
</comment>
<dbReference type="Proteomes" id="UP001269819">
    <property type="component" value="Unassembled WGS sequence"/>
</dbReference>
<organism evidence="3 4">
    <name type="scientific">Marinobacter xestospongiae</name>
    <dbReference type="NCBI Taxonomy" id="994319"/>
    <lineage>
        <taxon>Bacteria</taxon>
        <taxon>Pseudomonadati</taxon>
        <taxon>Pseudomonadota</taxon>
        <taxon>Gammaproteobacteria</taxon>
        <taxon>Pseudomonadales</taxon>
        <taxon>Marinobacteraceae</taxon>
        <taxon>Marinobacter</taxon>
    </lineage>
</organism>
<reference evidence="3 4" key="1">
    <citation type="submission" date="2023-10" db="EMBL/GenBank/DDBJ databases">
        <title>Characteristics and mechanism of a salt-tolerant marine origin heterotrophic nitrifying- aerobic denitrifying bacteria Marinobacter xestospongiae HN1.</title>
        <authorList>
            <person name="Qi R."/>
        </authorList>
    </citation>
    <scope>NUCLEOTIDE SEQUENCE [LARGE SCALE GENOMIC DNA]</scope>
    <source>
        <strain evidence="3 4">HN1</strain>
    </source>
</reference>
<proteinExistence type="predicted"/>
<dbReference type="EMBL" id="JAWIIJ010000024">
    <property type="protein sequence ID" value="MDV2081038.1"/>
    <property type="molecule type" value="Genomic_DNA"/>
</dbReference>
<protein>
    <submittedName>
        <fullName evidence="3">PEP-CTERM sorting domain-containing protein</fullName>
    </submittedName>
</protein>
<evidence type="ECO:0000313" key="4">
    <source>
        <dbReference type="Proteomes" id="UP001269819"/>
    </source>
</evidence>
<feature type="chain" id="PRO_5046629441" evidence="1">
    <location>
        <begin position="22"/>
        <end position="229"/>
    </location>
</feature>
<dbReference type="Pfam" id="PF07589">
    <property type="entry name" value="PEP-CTERM"/>
    <property type="match status" value="1"/>
</dbReference>
<name>A0ABU3W3D7_9GAMM</name>
<feature type="domain" description="Ice-binding protein C-terminal" evidence="2">
    <location>
        <begin position="204"/>
        <end position="227"/>
    </location>
</feature>
<evidence type="ECO:0000313" key="3">
    <source>
        <dbReference type="EMBL" id="MDV2081038.1"/>
    </source>
</evidence>